<dbReference type="Proteomes" id="UP000252770">
    <property type="component" value="Unassembled WGS sequence"/>
</dbReference>
<dbReference type="EMBL" id="QOUI01000004">
    <property type="protein sequence ID" value="RCK70051.1"/>
    <property type="molecule type" value="Genomic_DNA"/>
</dbReference>
<feature type="compositionally biased region" description="Pro residues" evidence="1">
    <location>
        <begin position="1"/>
        <end position="10"/>
    </location>
</feature>
<evidence type="ECO:0000313" key="2">
    <source>
        <dbReference type="EMBL" id="RCK70051.1"/>
    </source>
</evidence>
<feature type="region of interest" description="Disordered" evidence="1">
    <location>
        <begin position="91"/>
        <end position="158"/>
    </location>
</feature>
<feature type="region of interest" description="Disordered" evidence="1">
    <location>
        <begin position="1"/>
        <end position="25"/>
    </location>
</feature>
<protein>
    <submittedName>
        <fullName evidence="2">Uncharacterized protein</fullName>
    </submittedName>
</protein>
<organism evidence="2 3">
    <name type="scientific">Desertihabitans brevis</name>
    <dbReference type="NCBI Taxonomy" id="2268447"/>
    <lineage>
        <taxon>Bacteria</taxon>
        <taxon>Bacillati</taxon>
        <taxon>Actinomycetota</taxon>
        <taxon>Actinomycetes</taxon>
        <taxon>Propionibacteriales</taxon>
        <taxon>Propionibacteriaceae</taxon>
        <taxon>Desertihabitans</taxon>
    </lineage>
</organism>
<feature type="compositionally biased region" description="Low complexity" evidence="1">
    <location>
        <begin position="122"/>
        <end position="137"/>
    </location>
</feature>
<evidence type="ECO:0000256" key="1">
    <source>
        <dbReference type="SAM" id="MobiDB-lite"/>
    </source>
</evidence>
<gene>
    <name evidence="2" type="ORF">DT076_08630</name>
</gene>
<reference evidence="2 3" key="1">
    <citation type="submission" date="2018-07" db="EMBL/GenBank/DDBJ databases">
        <title>Desertimonas flava gen. nov. sp. nov.</title>
        <authorList>
            <person name="Liu S."/>
        </authorList>
    </citation>
    <scope>NUCLEOTIDE SEQUENCE [LARGE SCALE GENOMIC DNA]</scope>
    <source>
        <strain evidence="2 3">16Sb5-5</strain>
    </source>
</reference>
<keyword evidence="3" id="KW-1185">Reference proteome</keyword>
<feature type="compositionally biased region" description="Pro residues" evidence="1">
    <location>
        <begin position="138"/>
        <end position="149"/>
    </location>
</feature>
<accession>A0A367YYL8</accession>
<comment type="caution">
    <text evidence="2">The sequence shown here is derived from an EMBL/GenBank/DDBJ whole genome shotgun (WGS) entry which is preliminary data.</text>
</comment>
<sequence>MTAAPPPSAGPEPDYLDLGPGPRPEADAELLARLRTALLAADPISQSDVEQLLSRLTVDLDGADVDALVLDATGLELELPSLAEAAADPVPPVVASAPDGGDPTDAHPLSDPSVDPASGATPLPGEPDLGDGPLRVPDLPPPPEPPAAPPGARRTPASVRRAVLRARPVHLRGVPVEVEADAADLPFSWVEGGDRCGIEVAAPAPGWRLRGTARASAPTRELVAAVRAAAAEELGRQGVRLTRFEVDLTGSGPRTLRARVRTAVRKGLVSGSVTASGTASVDDALVLQLRDVRLTSRNPILAVALLVLRGKIRAAVGRPVPLAEHLPPWVHLTDLQVGAGPTLTLSLRCG</sequence>
<evidence type="ECO:0000313" key="3">
    <source>
        <dbReference type="Proteomes" id="UP000252770"/>
    </source>
</evidence>
<name>A0A367YYL8_9ACTN</name>
<dbReference type="RefSeq" id="WP_114126237.1">
    <property type="nucleotide sequence ID" value="NZ_QOUI01000004.1"/>
</dbReference>
<proteinExistence type="predicted"/>
<dbReference type="AlphaFoldDB" id="A0A367YYL8"/>